<keyword evidence="5" id="KW-0777">Teichoic acid biosynthesis</keyword>
<evidence type="ECO:0000256" key="5">
    <source>
        <dbReference type="ARBA" id="ARBA00022944"/>
    </source>
</evidence>
<keyword evidence="3" id="KW-1003">Cell membrane</keyword>
<accession>A0A841YWH6</accession>
<dbReference type="EMBL" id="JAARQN010000005">
    <property type="protein sequence ID" value="MBC1457750.1"/>
    <property type="molecule type" value="Genomic_DNA"/>
</dbReference>
<evidence type="ECO:0000256" key="1">
    <source>
        <dbReference type="ARBA" id="ARBA00004202"/>
    </source>
</evidence>
<dbReference type="InterPro" id="IPR051612">
    <property type="entry name" value="Teichoic_Acid_Biosynth"/>
</dbReference>
<comment type="subcellular location">
    <subcellularLocation>
        <location evidence="1">Cell membrane</location>
        <topology evidence="1">Peripheral membrane protein</topology>
    </subcellularLocation>
</comment>
<keyword evidence="6" id="KW-0472">Membrane</keyword>
<evidence type="ECO:0000256" key="2">
    <source>
        <dbReference type="ARBA" id="ARBA00010488"/>
    </source>
</evidence>
<keyword evidence="4" id="KW-0808">Transferase</keyword>
<dbReference type="Pfam" id="PF04464">
    <property type="entry name" value="Glyphos_transf"/>
    <property type="match status" value="1"/>
</dbReference>
<dbReference type="InterPro" id="IPR043148">
    <property type="entry name" value="TagF_C"/>
</dbReference>
<dbReference type="GO" id="GO:0047355">
    <property type="term" value="F:CDP-glycerol glycerophosphotransferase activity"/>
    <property type="evidence" value="ECO:0007669"/>
    <property type="project" value="InterPro"/>
</dbReference>
<proteinExistence type="inferred from homology"/>
<dbReference type="GO" id="GO:0005886">
    <property type="term" value="C:plasma membrane"/>
    <property type="evidence" value="ECO:0007669"/>
    <property type="project" value="UniProtKB-SubCell"/>
</dbReference>
<name>A0A841YWH6_9LIST</name>
<dbReference type="AlphaFoldDB" id="A0A841YWH6"/>
<dbReference type="Gene3D" id="3.40.50.12580">
    <property type="match status" value="1"/>
</dbReference>
<dbReference type="InterPro" id="IPR007554">
    <property type="entry name" value="Glycerophosphate_synth"/>
</dbReference>
<comment type="similarity">
    <text evidence="2">Belongs to the CDP-glycerol glycerophosphotransferase family.</text>
</comment>
<dbReference type="GO" id="GO:0019350">
    <property type="term" value="P:teichoic acid biosynthetic process"/>
    <property type="evidence" value="ECO:0007669"/>
    <property type="project" value="UniProtKB-KW"/>
</dbReference>
<protein>
    <recommendedName>
        <fullName evidence="9">CDP-glycerol glycerophosphotransferase, TagB/SpsB family</fullName>
    </recommendedName>
</protein>
<evidence type="ECO:0000313" key="8">
    <source>
        <dbReference type="Proteomes" id="UP000569903"/>
    </source>
</evidence>
<reference evidence="7 8" key="1">
    <citation type="submission" date="2020-03" db="EMBL/GenBank/DDBJ databases">
        <title>Soil Listeria distribution.</title>
        <authorList>
            <person name="Liao J."/>
            <person name="Wiedmann M."/>
        </authorList>
    </citation>
    <scope>NUCLEOTIDE SEQUENCE [LARGE SCALE GENOMIC DNA]</scope>
    <source>
        <strain evidence="7 8">FSL L7-1614</strain>
    </source>
</reference>
<evidence type="ECO:0000256" key="3">
    <source>
        <dbReference type="ARBA" id="ARBA00022475"/>
    </source>
</evidence>
<evidence type="ECO:0000256" key="6">
    <source>
        <dbReference type="ARBA" id="ARBA00023136"/>
    </source>
</evidence>
<dbReference type="PANTHER" id="PTHR37316:SF3">
    <property type="entry name" value="TEICHOIC ACID GLYCEROL-PHOSPHATE TRANSFERASE"/>
    <property type="match status" value="1"/>
</dbReference>
<evidence type="ECO:0000313" key="7">
    <source>
        <dbReference type="EMBL" id="MBC1457750.1"/>
    </source>
</evidence>
<gene>
    <name evidence="7" type="ORF">HB850_08270</name>
</gene>
<evidence type="ECO:0008006" key="9">
    <source>
        <dbReference type="Google" id="ProtNLM"/>
    </source>
</evidence>
<dbReference type="SUPFAM" id="SSF53756">
    <property type="entry name" value="UDP-Glycosyltransferase/glycogen phosphorylase"/>
    <property type="match status" value="1"/>
</dbReference>
<comment type="caution">
    <text evidence="7">The sequence shown here is derived from an EMBL/GenBank/DDBJ whole genome shotgun (WGS) entry which is preliminary data.</text>
</comment>
<dbReference type="Proteomes" id="UP000569903">
    <property type="component" value="Unassembled WGS sequence"/>
</dbReference>
<evidence type="ECO:0000256" key="4">
    <source>
        <dbReference type="ARBA" id="ARBA00022679"/>
    </source>
</evidence>
<organism evidence="7 8">
    <name type="scientific">Listeria newyorkensis</name>
    <dbReference type="NCBI Taxonomy" id="1497681"/>
    <lineage>
        <taxon>Bacteria</taxon>
        <taxon>Bacillati</taxon>
        <taxon>Bacillota</taxon>
        <taxon>Bacilli</taxon>
        <taxon>Bacillales</taxon>
        <taxon>Listeriaceae</taxon>
        <taxon>Listeria</taxon>
    </lineage>
</organism>
<dbReference type="RefSeq" id="WP_185389008.1">
    <property type="nucleotide sequence ID" value="NZ_JAARQN010000005.1"/>
</dbReference>
<dbReference type="InterPro" id="IPR043149">
    <property type="entry name" value="TagF_N"/>
</dbReference>
<dbReference type="PANTHER" id="PTHR37316">
    <property type="entry name" value="TEICHOIC ACID GLYCEROL-PHOSPHATE PRIMASE"/>
    <property type="match status" value="1"/>
</dbReference>
<sequence>MKLIMHFLLRLFAKLPVKNIILFESMSGFQDNSKALFEEMITQQLDTKYRMIWFVADPEALRYHDYPNVQFMKKSGLTRKSLRYLYYNCVAKYCFYTHETLGYRRDNKQIRFFLTHGTPLKDSRGCFGPTEHHTYILTTSSFSANLRSASLLGGEDKMQILGFPRNDVMFHEEAGTNLFLEEYNYEKLIVWLPTFKRINNSDRMDFGIDMAQDISLMSPEFFQTLNEKLAVTNTLLIIKFHPNQDLRFVSFYDLSHIVTLSNAEMLEEGIDLYALLGKSDALITDFSSVYFDYLLQNKPIGFELGDIANYSSGRGFLVDQPLDYMPGKKIREANDFFKFIEQVATDQDEHVVERAKLCTKMNHYNDNNSAKRIIKFLEMDGISA</sequence>
<dbReference type="Gene3D" id="3.40.50.11820">
    <property type="match status" value="1"/>
</dbReference>